<keyword evidence="2" id="KW-0812">Transmembrane</keyword>
<gene>
    <name evidence="4" type="ORF">HWA77_07405</name>
</gene>
<feature type="non-terminal residue" evidence="4">
    <location>
        <position position="183"/>
    </location>
</feature>
<dbReference type="PANTHER" id="PTHR30046:SF0">
    <property type="entry name" value="FLAGELLAR M-RING PROTEIN"/>
    <property type="match status" value="1"/>
</dbReference>
<accession>A0A850QKB6</accession>
<reference evidence="4 5" key="1">
    <citation type="submission" date="2020-06" db="EMBL/GenBank/DDBJ databases">
        <title>Photobacterium damselae subsp. damselae comparative genomics.</title>
        <authorList>
            <person name="Osorio C.R."/>
        </authorList>
    </citation>
    <scope>NUCLEOTIDE SEQUENCE [LARGE SCALE GENOMIC DNA]</scope>
    <source>
        <strain evidence="4 5">TW250/03</strain>
    </source>
</reference>
<dbReference type="Proteomes" id="UP000533429">
    <property type="component" value="Unassembled WGS sequence"/>
</dbReference>
<protein>
    <submittedName>
        <fullName evidence="4">Flagellar basal body M-ring protein FliF</fullName>
    </submittedName>
</protein>
<evidence type="ECO:0000256" key="1">
    <source>
        <dbReference type="SAM" id="MobiDB-lite"/>
    </source>
</evidence>
<keyword evidence="2" id="KW-0472">Membrane</keyword>
<dbReference type="InterPro" id="IPR006182">
    <property type="entry name" value="FliF_N_dom"/>
</dbReference>
<feature type="domain" description="Flagellar M-ring N-terminal" evidence="3">
    <location>
        <begin position="73"/>
        <end position="183"/>
    </location>
</feature>
<name>A0A850QKB6_PHODD</name>
<evidence type="ECO:0000256" key="2">
    <source>
        <dbReference type="SAM" id="Phobius"/>
    </source>
</evidence>
<dbReference type="EMBL" id="JABXOR010000466">
    <property type="protein sequence ID" value="NVP00037.1"/>
    <property type="molecule type" value="Genomic_DNA"/>
</dbReference>
<proteinExistence type="predicted"/>
<feature type="transmembrane region" description="Helical" evidence="2">
    <location>
        <begin position="48"/>
        <end position="72"/>
    </location>
</feature>
<feature type="region of interest" description="Disordered" evidence="1">
    <location>
        <begin position="1"/>
        <end position="20"/>
    </location>
</feature>
<sequence length="183" mass="20230">MSDSLSNQELLPGNNGQAALISSNDTADTDLGEKKASKSDSILGNLDLLRQVILVLAVAICVSLIIMVMMWIKEPEMRPLGNYETSELITVLDALDQKKIEYQLDGNTIRVPADQYSAIKLTLARDGLNAPEAQGDDILLKNMGFGVSQRLEQERLKLSRERQLARAIEQIKQVRKAQVLLAL</sequence>
<evidence type="ECO:0000313" key="4">
    <source>
        <dbReference type="EMBL" id="NVP00037.1"/>
    </source>
</evidence>
<evidence type="ECO:0000259" key="3">
    <source>
        <dbReference type="Pfam" id="PF01514"/>
    </source>
</evidence>
<dbReference type="PANTHER" id="PTHR30046">
    <property type="entry name" value="FLAGELLAR M-RING PROTEIN"/>
    <property type="match status" value="1"/>
</dbReference>
<comment type="caution">
    <text evidence="4">The sequence shown here is derived from an EMBL/GenBank/DDBJ whole genome shotgun (WGS) entry which is preliminary data.</text>
</comment>
<keyword evidence="2" id="KW-1133">Transmembrane helix</keyword>
<organism evidence="4 5">
    <name type="scientific">Photobacterium damselae subsp. damselae</name>
    <name type="common">Listonella damsela</name>
    <dbReference type="NCBI Taxonomy" id="85581"/>
    <lineage>
        <taxon>Bacteria</taxon>
        <taxon>Pseudomonadati</taxon>
        <taxon>Pseudomonadota</taxon>
        <taxon>Gammaproteobacteria</taxon>
        <taxon>Vibrionales</taxon>
        <taxon>Vibrionaceae</taxon>
        <taxon>Photobacterium</taxon>
    </lineage>
</organism>
<evidence type="ECO:0000313" key="5">
    <source>
        <dbReference type="Proteomes" id="UP000533429"/>
    </source>
</evidence>
<dbReference type="InterPro" id="IPR043427">
    <property type="entry name" value="YscJ/FliF"/>
</dbReference>
<keyword evidence="4" id="KW-0969">Cilium</keyword>
<dbReference type="Pfam" id="PF01514">
    <property type="entry name" value="YscJ_FliF"/>
    <property type="match status" value="1"/>
</dbReference>
<keyword evidence="4" id="KW-0966">Cell projection</keyword>
<keyword evidence="4" id="KW-0282">Flagellum</keyword>
<dbReference type="AlphaFoldDB" id="A0A850QKB6"/>